<accession>A0ABP3KVR3</accession>
<feature type="chain" id="PRO_5045863738" description="Outer membrane lipoprotein-sorting protein" evidence="1">
    <location>
        <begin position="23"/>
        <end position="253"/>
    </location>
</feature>
<protein>
    <recommendedName>
        <fullName evidence="4">Outer membrane lipoprotein-sorting protein</fullName>
    </recommendedName>
</protein>
<dbReference type="RefSeq" id="WP_229955656.1">
    <property type="nucleotide sequence ID" value="NZ_BAAAEM010000003.1"/>
</dbReference>
<evidence type="ECO:0000256" key="1">
    <source>
        <dbReference type="SAM" id="SignalP"/>
    </source>
</evidence>
<comment type="caution">
    <text evidence="2">The sequence shown here is derived from an EMBL/GenBank/DDBJ whole genome shotgun (WGS) entry which is preliminary data.</text>
</comment>
<name>A0ABP3KVR3_9SPHN</name>
<evidence type="ECO:0000313" key="2">
    <source>
        <dbReference type="EMBL" id="GAA0486258.1"/>
    </source>
</evidence>
<proteinExistence type="predicted"/>
<keyword evidence="1" id="KW-0732">Signal</keyword>
<dbReference type="EMBL" id="BAAAEM010000003">
    <property type="protein sequence ID" value="GAA0486258.1"/>
    <property type="molecule type" value="Genomic_DNA"/>
</dbReference>
<dbReference type="Proteomes" id="UP001500713">
    <property type="component" value="Unassembled WGS sequence"/>
</dbReference>
<feature type="signal peptide" evidence="1">
    <location>
        <begin position="1"/>
        <end position="22"/>
    </location>
</feature>
<sequence>MNRFFQYLVVMAMAVMAVPVGAADDQLDGAAILAMAREAAGGDDWANARTLTLSGHAVFYGPKGHEPRTRASNYRMWRVFDPNRTVAHGADGKVRIIAKNADRLIFEVGYDGETTWTERGITPKAEADKFWASNFGFGIIRQADKPGFVATRLPDDDVGGHALYMVELTDPKGGKTLFGIDQQSHAIRTMGFRTPRGWHLRVYDNFVRLENPRWLQARHVTLYYDGRKSNEVFWTETKVNAKIDSALFAPPSQ</sequence>
<organism evidence="2 3">
    <name type="scientific">Parasphingorhabdus litoris</name>
    <dbReference type="NCBI Taxonomy" id="394733"/>
    <lineage>
        <taxon>Bacteria</taxon>
        <taxon>Pseudomonadati</taxon>
        <taxon>Pseudomonadota</taxon>
        <taxon>Alphaproteobacteria</taxon>
        <taxon>Sphingomonadales</taxon>
        <taxon>Sphingomonadaceae</taxon>
        <taxon>Parasphingorhabdus</taxon>
    </lineage>
</organism>
<reference evidence="3" key="1">
    <citation type="journal article" date="2019" name="Int. J. Syst. Evol. Microbiol.">
        <title>The Global Catalogue of Microorganisms (GCM) 10K type strain sequencing project: providing services to taxonomists for standard genome sequencing and annotation.</title>
        <authorList>
            <consortium name="The Broad Institute Genomics Platform"/>
            <consortium name="The Broad Institute Genome Sequencing Center for Infectious Disease"/>
            <person name="Wu L."/>
            <person name="Ma J."/>
        </authorList>
    </citation>
    <scope>NUCLEOTIDE SEQUENCE [LARGE SCALE GENOMIC DNA]</scope>
    <source>
        <strain evidence="3">JCM 14162</strain>
    </source>
</reference>
<dbReference type="Gene3D" id="2.50.20.10">
    <property type="entry name" value="Lipoprotein localisation LolA/LolB/LppX"/>
    <property type="match status" value="1"/>
</dbReference>
<evidence type="ECO:0008006" key="4">
    <source>
        <dbReference type="Google" id="ProtNLM"/>
    </source>
</evidence>
<keyword evidence="3" id="KW-1185">Reference proteome</keyword>
<evidence type="ECO:0000313" key="3">
    <source>
        <dbReference type="Proteomes" id="UP001500713"/>
    </source>
</evidence>
<gene>
    <name evidence="2" type="ORF">GCM10009096_31300</name>
</gene>